<dbReference type="Proteomes" id="UP001208570">
    <property type="component" value="Unassembled WGS sequence"/>
</dbReference>
<feature type="disulfide bond" evidence="19">
    <location>
        <begin position="139"/>
        <end position="148"/>
    </location>
</feature>
<organism evidence="26 27">
    <name type="scientific">Paralvinella palmiformis</name>
    <dbReference type="NCBI Taxonomy" id="53620"/>
    <lineage>
        <taxon>Eukaryota</taxon>
        <taxon>Metazoa</taxon>
        <taxon>Spiralia</taxon>
        <taxon>Lophotrochozoa</taxon>
        <taxon>Annelida</taxon>
        <taxon>Polychaeta</taxon>
        <taxon>Sedentaria</taxon>
        <taxon>Canalipalpata</taxon>
        <taxon>Terebellida</taxon>
        <taxon>Terebelliformia</taxon>
        <taxon>Alvinellidae</taxon>
        <taxon>Paralvinella</taxon>
    </lineage>
</organism>
<evidence type="ECO:0000256" key="9">
    <source>
        <dbReference type="ARBA" id="ARBA00022692"/>
    </source>
</evidence>
<feature type="disulfide bond" evidence="18">
    <location>
        <begin position="390"/>
        <end position="399"/>
    </location>
</feature>
<dbReference type="GO" id="GO:0005576">
    <property type="term" value="C:extracellular region"/>
    <property type="evidence" value="ECO:0007669"/>
    <property type="project" value="UniProtKB-SubCell"/>
</dbReference>
<keyword evidence="17" id="KW-0966">Cell projection</keyword>
<dbReference type="InterPro" id="IPR001774">
    <property type="entry name" value="DSL"/>
</dbReference>
<comment type="function">
    <text evidence="20">Putative Notch ligand involved in the mediation of Notch signaling.</text>
</comment>
<dbReference type="FunFam" id="2.10.25.10:FF:000318">
    <property type="entry name" value="Eyes shut homolog"/>
    <property type="match status" value="1"/>
</dbReference>
<feature type="domain" description="EGF-like" evidence="24">
    <location>
        <begin position="478"/>
        <end position="514"/>
    </location>
</feature>
<feature type="region of interest" description="Disordered" evidence="21">
    <location>
        <begin position="523"/>
        <end position="552"/>
    </location>
</feature>
<dbReference type="PROSITE" id="PS01186">
    <property type="entry name" value="EGF_2"/>
    <property type="match status" value="8"/>
</dbReference>
<feature type="disulfide bond" evidence="18">
    <location>
        <begin position="314"/>
        <end position="323"/>
    </location>
</feature>
<dbReference type="FunFam" id="2.10.25.10:FF:000031">
    <property type="entry name" value="neurogenic locus notch homolog protein 3"/>
    <property type="match status" value="1"/>
</dbReference>
<evidence type="ECO:0000256" key="7">
    <source>
        <dbReference type="ARBA" id="ARBA00022525"/>
    </source>
</evidence>
<dbReference type="AlphaFoldDB" id="A0AAD9K2W5"/>
<dbReference type="PROSITE" id="PS51051">
    <property type="entry name" value="DSL"/>
    <property type="match status" value="1"/>
</dbReference>
<keyword evidence="12 20" id="KW-1133">Transmembrane helix</keyword>
<feature type="disulfide bond" evidence="19">
    <location>
        <begin position="152"/>
        <end position="164"/>
    </location>
</feature>
<dbReference type="Pfam" id="PF07657">
    <property type="entry name" value="MNNL"/>
    <property type="match status" value="1"/>
</dbReference>
<feature type="domain" description="EGF-like" evidence="24">
    <location>
        <begin position="364"/>
        <end position="400"/>
    </location>
</feature>
<feature type="domain" description="EGF-like" evidence="24">
    <location>
        <begin position="288"/>
        <end position="324"/>
    </location>
</feature>
<proteinExistence type="predicted"/>
<evidence type="ECO:0000256" key="3">
    <source>
        <dbReference type="ARBA" id="ARBA00004479"/>
    </source>
</evidence>
<dbReference type="SMART" id="SM00179">
    <property type="entry name" value="EGF_CA"/>
    <property type="match status" value="7"/>
</dbReference>
<evidence type="ECO:0000256" key="14">
    <source>
        <dbReference type="ARBA" id="ARBA00023157"/>
    </source>
</evidence>
<evidence type="ECO:0000259" key="25">
    <source>
        <dbReference type="PROSITE" id="PS51051"/>
    </source>
</evidence>
<evidence type="ECO:0000256" key="15">
    <source>
        <dbReference type="ARBA" id="ARBA00023180"/>
    </source>
</evidence>
<evidence type="ECO:0000256" key="1">
    <source>
        <dbReference type="ARBA" id="ARBA00004245"/>
    </source>
</evidence>
<dbReference type="PROSITE" id="PS00010">
    <property type="entry name" value="ASX_HYDROXYL"/>
    <property type="match status" value="5"/>
</dbReference>
<evidence type="ECO:0000313" key="26">
    <source>
        <dbReference type="EMBL" id="KAK2162945.1"/>
    </source>
</evidence>
<evidence type="ECO:0000256" key="5">
    <source>
        <dbReference type="ARBA" id="ARBA00022473"/>
    </source>
</evidence>
<dbReference type="SUPFAM" id="SSF57184">
    <property type="entry name" value="Growth factor receptor domain"/>
    <property type="match status" value="2"/>
</dbReference>
<dbReference type="GO" id="GO:0007219">
    <property type="term" value="P:Notch signaling pathway"/>
    <property type="evidence" value="ECO:0007669"/>
    <property type="project" value="InterPro"/>
</dbReference>
<feature type="disulfide bond" evidence="18">
    <location>
        <begin position="205"/>
        <end position="214"/>
    </location>
</feature>
<evidence type="ECO:0000259" key="24">
    <source>
        <dbReference type="PROSITE" id="PS50026"/>
    </source>
</evidence>
<keyword evidence="8 18" id="KW-0245">EGF-like domain</keyword>
<dbReference type="FunFam" id="2.10.25.140:FF:000001">
    <property type="entry name" value="Delta-like protein"/>
    <property type="match status" value="1"/>
</dbReference>
<evidence type="ECO:0000256" key="6">
    <source>
        <dbReference type="ARBA" id="ARBA00022490"/>
    </source>
</evidence>
<evidence type="ECO:0000256" key="16">
    <source>
        <dbReference type="ARBA" id="ARBA00023212"/>
    </source>
</evidence>
<dbReference type="GO" id="GO:0005509">
    <property type="term" value="F:calcium ion binding"/>
    <property type="evidence" value="ECO:0007669"/>
    <property type="project" value="InterPro"/>
</dbReference>
<dbReference type="CDD" id="cd00054">
    <property type="entry name" value="EGF_CA"/>
    <property type="match status" value="7"/>
</dbReference>
<feature type="domain" description="EGF-like" evidence="24">
    <location>
        <begin position="402"/>
        <end position="438"/>
    </location>
</feature>
<feature type="domain" description="EGF-like" evidence="24">
    <location>
        <begin position="248"/>
        <end position="286"/>
    </location>
</feature>
<evidence type="ECO:0000256" key="4">
    <source>
        <dbReference type="ARBA" id="ARBA00004613"/>
    </source>
</evidence>
<dbReference type="PANTHER" id="PTHR12916:SF4">
    <property type="entry name" value="UNINFLATABLE, ISOFORM C"/>
    <property type="match status" value="1"/>
</dbReference>
<dbReference type="GO" id="GO:0042995">
    <property type="term" value="C:cell projection"/>
    <property type="evidence" value="ECO:0007669"/>
    <property type="project" value="UniProtKB-SubCell"/>
</dbReference>
<keyword evidence="16" id="KW-0206">Cytoskeleton</keyword>
<evidence type="ECO:0000313" key="27">
    <source>
        <dbReference type="Proteomes" id="UP001208570"/>
    </source>
</evidence>
<evidence type="ECO:0000256" key="11">
    <source>
        <dbReference type="ARBA" id="ARBA00022737"/>
    </source>
</evidence>
<dbReference type="Pfam" id="PF21700">
    <property type="entry name" value="EGF_DL_JAG"/>
    <property type="match status" value="1"/>
</dbReference>
<feature type="compositionally biased region" description="Polar residues" evidence="21">
    <location>
        <begin position="542"/>
        <end position="552"/>
    </location>
</feature>
<evidence type="ECO:0000256" key="2">
    <source>
        <dbReference type="ARBA" id="ARBA00004316"/>
    </source>
</evidence>
<feature type="disulfide bond" evidence="18">
    <location>
        <begin position="466"/>
        <end position="475"/>
    </location>
</feature>
<comment type="subcellular location">
    <subcellularLocation>
        <location evidence="2">Cell projection</location>
    </subcellularLocation>
    <subcellularLocation>
        <location evidence="1">Cytoplasm</location>
        <location evidence="1">Cytoskeleton</location>
    </subcellularLocation>
    <subcellularLocation>
        <location evidence="3 20">Membrane</location>
        <topology evidence="3 20">Single-pass type I membrane protein</topology>
    </subcellularLocation>
    <subcellularLocation>
        <location evidence="4">Secreted</location>
    </subcellularLocation>
</comment>
<dbReference type="Gene3D" id="2.10.25.10">
    <property type="entry name" value="Laminin"/>
    <property type="match status" value="8"/>
</dbReference>
<protein>
    <recommendedName>
        <fullName evidence="20">Delta-like protein</fullName>
    </recommendedName>
</protein>
<dbReference type="EMBL" id="JAODUP010000089">
    <property type="protein sequence ID" value="KAK2162945.1"/>
    <property type="molecule type" value="Genomic_DNA"/>
</dbReference>
<gene>
    <name evidence="26" type="ORF">LSH36_89g05057</name>
</gene>
<evidence type="ECO:0000256" key="18">
    <source>
        <dbReference type="PROSITE-ProRule" id="PRU00076"/>
    </source>
</evidence>
<dbReference type="InterPro" id="IPR001881">
    <property type="entry name" value="EGF-like_Ca-bd_dom"/>
</dbReference>
<keyword evidence="9 20" id="KW-0812">Transmembrane</keyword>
<feature type="domain" description="EGF-like" evidence="24">
    <location>
        <begin position="326"/>
        <end position="362"/>
    </location>
</feature>
<feature type="domain" description="DSL" evidence="25">
    <location>
        <begin position="137"/>
        <end position="181"/>
    </location>
</feature>
<keyword evidence="13 20" id="KW-0472">Membrane</keyword>
<evidence type="ECO:0000256" key="20">
    <source>
        <dbReference type="RuleBase" id="RU280815"/>
    </source>
</evidence>
<keyword evidence="11 20" id="KW-0677">Repeat</keyword>
<dbReference type="PROSITE" id="PS50026">
    <property type="entry name" value="EGF_3"/>
    <property type="match status" value="8"/>
</dbReference>
<feature type="disulfide bond" evidence="19">
    <location>
        <begin position="172"/>
        <end position="181"/>
    </location>
</feature>
<sequence>MAWPETAHVLTVLWTLAATLIIQEYQAHINLKPPCTFGSVTSPVIGANSFRFPDSVQAFSNPVRLPFEFTWPGDFTLIVTAWHDKTLNGPSPGSPRDMIFQLATQRSVAVGEKWHQNVYPPKSTSAVTSELRYSYRVICDENYFGDNCSEFCKPRDDKFGHYICGADGARVCLDGWKGDYCDEAICLPGCDSENGNCKQPNECQCRNGWKGKLCNECIPYPGCLHGTCDKPWECKCQEGWGGLFCNQDLNYCTHNRPCQNSATCTNTGQGGYTCACSPGYTGTNCEREINDCLYQPCLNGGNCTDIGNDFVCQCPHGFNGKHCESSATSCEESPCKNSAVCIPQESGYKCICPEGYNGVNCEDEIYECASQPCLNGGSCVDDLGGFHCVCRPGFSGNRCQNNSNDCSMNPCQNGATCLDRINEFECRCVPGFVGPLCNINVDDCLTYPCANEGICQDLVNDFLCTCLPGFTGKDCSRNIDDCATNPCQHGGTCTDRVNDYQCTCPNGYVGKSCEYIEGQPTPVPTSVPLPNSQPTTKPPSQPGQENGINGTTIIDQSPLTMQQLLLIVCLGVGIPIIVITVIIVFILCNRRRRSQEDSVHKDNEQNEITNMNNRNRKLDSNVITNLHPTAQQCLKITNEEHGNQSKKLDNDYKYSSAVCSSSNCSGGGNSNISRHHLNVDRPCTKSKNYLKDNINKHNKTNDILVHSEMKRSSSSQPFDYSNPQDRGRPSGDISVPETSEYSSDLKPPNLEPQGVIFFVDSPCHPHRGQCSEGMLATEV</sequence>
<evidence type="ECO:0000256" key="13">
    <source>
        <dbReference type="ARBA" id="ARBA00023136"/>
    </source>
</evidence>
<dbReference type="Pfam" id="PF01414">
    <property type="entry name" value="DSL"/>
    <property type="match status" value="1"/>
</dbReference>
<dbReference type="GO" id="GO:0007399">
    <property type="term" value="P:nervous system development"/>
    <property type="evidence" value="ECO:0007669"/>
    <property type="project" value="UniProtKB-ARBA"/>
</dbReference>
<dbReference type="GO" id="GO:0016020">
    <property type="term" value="C:membrane"/>
    <property type="evidence" value="ECO:0007669"/>
    <property type="project" value="UniProtKB-SubCell"/>
</dbReference>
<dbReference type="FunFam" id="2.10.25.10:FF:000143">
    <property type="entry name" value="Protein crumbs 1"/>
    <property type="match status" value="1"/>
</dbReference>
<feature type="region of interest" description="Disordered" evidence="21">
    <location>
        <begin position="691"/>
        <end position="748"/>
    </location>
</feature>
<dbReference type="PROSITE" id="PS00022">
    <property type="entry name" value="EGF_1"/>
    <property type="match status" value="8"/>
</dbReference>
<evidence type="ECO:0000256" key="21">
    <source>
        <dbReference type="SAM" id="MobiDB-lite"/>
    </source>
</evidence>
<dbReference type="InterPro" id="IPR018097">
    <property type="entry name" value="EGF_Ca-bd_CS"/>
</dbReference>
<dbReference type="SUPFAM" id="SSF57196">
    <property type="entry name" value="EGF/Laminin"/>
    <property type="match status" value="1"/>
</dbReference>
<evidence type="ECO:0000256" key="19">
    <source>
        <dbReference type="PROSITE-ProRule" id="PRU00377"/>
    </source>
</evidence>
<comment type="caution">
    <text evidence="26">The sequence shown here is derived from an EMBL/GenBank/DDBJ whole genome shotgun (WGS) entry which is preliminary data.</text>
</comment>
<dbReference type="InterPro" id="IPR011651">
    <property type="entry name" value="Notch_ligand_N"/>
</dbReference>
<feature type="transmembrane region" description="Helical" evidence="22">
    <location>
        <begin position="564"/>
        <end position="588"/>
    </location>
</feature>
<dbReference type="InterPro" id="IPR009030">
    <property type="entry name" value="Growth_fac_rcpt_cys_sf"/>
</dbReference>
<keyword evidence="10 20" id="KW-0732">Signal</keyword>
<dbReference type="Pfam" id="PF00008">
    <property type="entry name" value="EGF"/>
    <property type="match status" value="7"/>
</dbReference>
<dbReference type="FunFam" id="2.10.25.10:FF:000018">
    <property type="entry name" value="Delta-like 1"/>
    <property type="match status" value="1"/>
</dbReference>
<evidence type="ECO:0000256" key="22">
    <source>
        <dbReference type="SAM" id="Phobius"/>
    </source>
</evidence>
<comment type="caution">
    <text evidence="18">Lacks conserved residue(s) required for the propagation of feature annotation.</text>
</comment>
<evidence type="ECO:0000256" key="12">
    <source>
        <dbReference type="ARBA" id="ARBA00022989"/>
    </source>
</evidence>
<feature type="region of interest" description="Disordered" evidence="21">
    <location>
        <begin position="595"/>
        <end position="617"/>
    </location>
</feature>
<dbReference type="SMART" id="SM00181">
    <property type="entry name" value="EGF"/>
    <property type="match status" value="10"/>
</dbReference>
<feature type="domain" description="EGF-like" evidence="24">
    <location>
        <begin position="182"/>
        <end position="215"/>
    </location>
</feature>
<evidence type="ECO:0000256" key="8">
    <source>
        <dbReference type="ARBA" id="ARBA00022536"/>
    </source>
</evidence>
<dbReference type="SMART" id="SM00051">
    <property type="entry name" value="DSL"/>
    <property type="match status" value="1"/>
</dbReference>
<keyword evidence="14 18" id="KW-1015">Disulfide bond</keyword>
<dbReference type="Gene3D" id="2.60.40.3510">
    <property type="match status" value="1"/>
</dbReference>
<dbReference type="FunFam" id="2.10.25.10:FF:000334">
    <property type="entry name" value="protein delta homolog 2 isoform X1"/>
    <property type="match status" value="1"/>
</dbReference>
<feature type="domain" description="EGF-like" evidence="24">
    <location>
        <begin position="440"/>
        <end position="476"/>
    </location>
</feature>
<keyword evidence="5 20" id="KW-0217">Developmental protein</keyword>
<dbReference type="FunFam" id="2.10.25.10:FF:000321">
    <property type="entry name" value="Protein delta homolog 1"/>
    <property type="match status" value="1"/>
</dbReference>
<feature type="signal peptide" evidence="23">
    <location>
        <begin position="1"/>
        <end position="19"/>
    </location>
</feature>
<evidence type="ECO:0000256" key="17">
    <source>
        <dbReference type="ARBA" id="ARBA00023273"/>
    </source>
</evidence>
<keyword evidence="6" id="KW-0963">Cytoplasm</keyword>
<reference evidence="26" key="1">
    <citation type="journal article" date="2023" name="Mol. Biol. Evol.">
        <title>Third-Generation Sequencing Reveals the Adaptive Role of the Epigenome in Three Deep-Sea Polychaetes.</title>
        <authorList>
            <person name="Perez M."/>
            <person name="Aroh O."/>
            <person name="Sun Y."/>
            <person name="Lan Y."/>
            <person name="Juniper S.K."/>
            <person name="Young C.R."/>
            <person name="Angers B."/>
            <person name="Qian P.Y."/>
        </authorList>
    </citation>
    <scope>NUCLEOTIDE SEQUENCE</scope>
    <source>
        <strain evidence="26">P08H-3</strain>
    </source>
</reference>
<evidence type="ECO:0000256" key="23">
    <source>
        <dbReference type="SAM" id="SignalP"/>
    </source>
</evidence>
<accession>A0AAD9K2W5</accession>
<keyword evidence="7" id="KW-0964">Secreted</keyword>
<feature type="compositionally biased region" description="Basic and acidic residues" evidence="21">
    <location>
        <begin position="595"/>
        <end position="604"/>
    </location>
</feature>
<dbReference type="FunFam" id="2.10.25.10:FF:000064">
    <property type="entry name" value="Delta-like protein"/>
    <property type="match status" value="1"/>
</dbReference>
<dbReference type="Gene3D" id="2.10.25.140">
    <property type="match status" value="1"/>
</dbReference>
<dbReference type="FunFam" id="2.10.25.10:FF:000045">
    <property type="entry name" value="Slit guidance ligand 2"/>
    <property type="match status" value="1"/>
</dbReference>
<feature type="disulfide bond" evidence="18">
    <location>
        <begin position="352"/>
        <end position="361"/>
    </location>
</feature>
<keyword evidence="15" id="KW-0325">Glycoprotein</keyword>
<keyword evidence="27" id="KW-1185">Reference proteome</keyword>
<feature type="compositionally biased region" description="Polar residues" evidence="21">
    <location>
        <begin position="712"/>
        <end position="724"/>
    </location>
</feature>
<feature type="disulfide bond" evidence="18">
    <location>
        <begin position="504"/>
        <end position="513"/>
    </location>
</feature>
<feature type="disulfide bond" evidence="18">
    <location>
        <begin position="276"/>
        <end position="285"/>
    </location>
</feature>
<dbReference type="InterPro" id="IPR000152">
    <property type="entry name" value="EGF-type_Asp/Asn_hydroxyl_site"/>
</dbReference>
<name>A0AAD9K2W5_9ANNE</name>
<dbReference type="GO" id="GO:0005856">
    <property type="term" value="C:cytoskeleton"/>
    <property type="evidence" value="ECO:0007669"/>
    <property type="project" value="UniProtKB-SubCell"/>
</dbReference>
<feature type="disulfide bond" evidence="18">
    <location>
        <begin position="428"/>
        <end position="437"/>
    </location>
</feature>
<dbReference type="InterPro" id="IPR000742">
    <property type="entry name" value="EGF"/>
</dbReference>
<dbReference type="PROSITE" id="PS01187">
    <property type="entry name" value="EGF_CA"/>
    <property type="match status" value="1"/>
</dbReference>
<dbReference type="PANTHER" id="PTHR12916">
    <property type="entry name" value="CYTOCHROME C OXIDASE POLYPEPTIDE VIC-2"/>
    <property type="match status" value="1"/>
</dbReference>
<evidence type="ECO:0000256" key="10">
    <source>
        <dbReference type="ARBA" id="ARBA00022729"/>
    </source>
</evidence>
<feature type="chain" id="PRO_5042162643" description="Delta-like protein" evidence="23">
    <location>
        <begin position="20"/>
        <end position="779"/>
    </location>
</feature>